<keyword evidence="3" id="KW-0812">Transmembrane</keyword>
<dbReference type="SMART" id="SM00267">
    <property type="entry name" value="GGDEF"/>
    <property type="match status" value="1"/>
</dbReference>
<dbReference type="InterPro" id="IPR000160">
    <property type="entry name" value="GGDEF_dom"/>
</dbReference>
<dbReference type="CDD" id="cd01949">
    <property type="entry name" value="GGDEF"/>
    <property type="match status" value="1"/>
</dbReference>
<keyword evidence="6" id="KW-1185">Reference proteome</keyword>
<dbReference type="GO" id="GO:0052621">
    <property type="term" value="F:diguanylate cyclase activity"/>
    <property type="evidence" value="ECO:0007669"/>
    <property type="project" value="UniProtKB-EC"/>
</dbReference>
<sequence>MGLRQSLVYQRRFPLIRLLLPQALLERPSDMTRAENMVTAMLLALAVLPFYGAVYAFLTDHATARICYFGAFCVAICAALLRATANLSVVRECFVGGIFVLLVGIIYRTGGIVSPAVLWLGVCSIIGSAAGGAKAGWRWTATSLVVVPLIYAADLAGVFPQPVVRDMRALNFISIMSFTLLVAVFLVIYERINSSAIRKLDHALGLIRTLAIHDELTGIVNRREVLRFAAQEMMRSTRSATPFCLCLIDVDHFKRINDMHGHPVGDEVLRRIAGKIKEDIRATDCFGRYGGEEFLLILTDTDLTGGAEFVERIRQSVSTLHLTELGGNTVTISVGIAQHRQQENLDQILSRADKALYAAKAGGRNQIVLADLAAFKDARKADTVAQIA</sequence>
<accession>A0A6B3SWU7</accession>
<dbReference type="Pfam" id="PF00990">
    <property type="entry name" value="GGDEF"/>
    <property type="match status" value="1"/>
</dbReference>
<proteinExistence type="predicted"/>
<dbReference type="GO" id="GO:1902201">
    <property type="term" value="P:negative regulation of bacterial-type flagellum-dependent cell motility"/>
    <property type="evidence" value="ECO:0007669"/>
    <property type="project" value="TreeGrafter"/>
</dbReference>
<dbReference type="PROSITE" id="PS50887">
    <property type="entry name" value="GGDEF"/>
    <property type="match status" value="1"/>
</dbReference>
<reference evidence="5 6" key="1">
    <citation type="submission" date="2020-02" db="EMBL/GenBank/DDBJ databases">
        <authorList>
            <person name="Kim M.K."/>
        </authorList>
    </citation>
    <scope>NUCLEOTIDE SEQUENCE [LARGE SCALE GENOMIC DNA]</scope>
    <source>
        <strain evidence="5 6">17J57-3</strain>
    </source>
</reference>
<dbReference type="EMBL" id="JAAIVB010000078">
    <property type="protein sequence ID" value="NEX63955.1"/>
    <property type="molecule type" value="Genomic_DNA"/>
</dbReference>
<comment type="caution">
    <text evidence="5">The sequence shown here is derived from an EMBL/GenBank/DDBJ whole genome shotgun (WGS) entry which is preliminary data.</text>
</comment>
<comment type="catalytic activity">
    <reaction evidence="2">
        <text>2 GTP = 3',3'-c-di-GMP + 2 diphosphate</text>
        <dbReference type="Rhea" id="RHEA:24898"/>
        <dbReference type="ChEBI" id="CHEBI:33019"/>
        <dbReference type="ChEBI" id="CHEBI:37565"/>
        <dbReference type="ChEBI" id="CHEBI:58805"/>
        <dbReference type="EC" id="2.7.7.65"/>
    </reaction>
</comment>
<dbReference type="InterPro" id="IPR029787">
    <property type="entry name" value="Nucleotide_cyclase"/>
</dbReference>
<dbReference type="GO" id="GO:0005886">
    <property type="term" value="C:plasma membrane"/>
    <property type="evidence" value="ECO:0007669"/>
    <property type="project" value="TreeGrafter"/>
</dbReference>
<gene>
    <name evidence="5" type="ORF">G3574_22975</name>
</gene>
<evidence type="ECO:0000256" key="1">
    <source>
        <dbReference type="ARBA" id="ARBA00012528"/>
    </source>
</evidence>
<protein>
    <recommendedName>
        <fullName evidence="1">diguanylate cyclase</fullName>
        <ecNumber evidence="1">2.7.7.65</ecNumber>
    </recommendedName>
</protein>
<feature type="transmembrane region" description="Helical" evidence="3">
    <location>
        <begin position="63"/>
        <end position="81"/>
    </location>
</feature>
<keyword evidence="3" id="KW-0472">Membrane</keyword>
<evidence type="ECO:0000313" key="5">
    <source>
        <dbReference type="EMBL" id="NEX63955.1"/>
    </source>
</evidence>
<dbReference type="InterPro" id="IPR043128">
    <property type="entry name" value="Rev_trsase/Diguanyl_cyclase"/>
</dbReference>
<dbReference type="EC" id="2.7.7.65" evidence="1"/>
<dbReference type="AlphaFoldDB" id="A0A6B3SWU7"/>
<organism evidence="5 6">
    <name type="scientific">Noviherbaspirillum galbum</name>
    <dbReference type="NCBI Taxonomy" id="2709383"/>
    <lineage>
        <taxon>Bacteria</taxon>
        <taxon>Pseudomonadati</taxon>
        <taxon>Pseudomonadota</taxon>
        <taxon>Betaproteobacteria</taxon>
        <taxon>Burkholderiales</taxon>
        <taxon>Oxalobacteraceae</taxon>
        <taxon>Noviherbaspirillum</taxon>
    </lineage>
</organism>
<dbReference type="NCBIfam" id="TIGR00254">
    <property type="entry name" value="GGDEF"/>
    <property type="match status" value="1"/>
</dbReference>
<dbReference type="SUPFAM" id="SSF55073">
    <property type="entry name" value="Nucleotide cyclase"/>
    <property type="match status" value="1"/>
</dbReference>
<evidence type="ECO:0000256" key="3">
    <source>
        <dbReference type="SAM" id="Phobius"/>
    </source>
</evidence>
<evidence type="ECO:0000256" key="2">
    <source>
        <dbReference type="ARBA" id="ARBA00034247"/>
    </source>
</evidence>
<feature type="transmembrane region" description="Helical" evidence="3">
    <location>
        <begin position="37"/>
        <end position="57"/>
    </location>
</feature>
<dbReference type="InterPro" id="IPR050469">
    <property type="entry name" value="Diguanylate_Cyclase"/>
</dbReference>
<dbReference type="Gene3D" id="3.30.70.270">
    <property type="match status" value="1"/>
</dbReference>
<dbReference type="Proteomes" id="UP000482155">
    <property type="component" value="Unassembled WGS sequence"/>
</dbReference>
<dbReference type="RefSeq" id="WP_163967888.1">
    <property type="nucleotide sequence ID" value="NZ_JAAIVB010000078.1"/>
</dbReference>
<name>A0A6B3SWU7_9BURK</name>
<keyword evidence="3" id="KW-1133">Transmembrane helix</keyword>
<evidence type="ECO:0000313" key="6">
    <source>
        <dbReference type="Proteomes" id="UP000482155"/>
    </source>
</evidence>
<dbReference type="PANTHER" id="PTHR45138">
    <property type="entry name" value="REGULATORY COMPONENTS OF SENSORY TRANSDUCTION SYSTEM"/>
    <property type="match status" value="1"/>
</dbReference>
<dbReference type="PANTHER" id="PTHR45138:SF9">
    <property type="entry name" value="DIGUANYLATE CYCLASE DGCM-RELATED"/>
    <property type="match status" value="1"/>
</dbReference>
<dbReference type="FunFam" id="3.30.70.270:FF:000001">
    <property type="entry name" value="Diguanylate cyclase domain protein"/>
    <property type="match status" value="1"/>
</dbReference>
<feature type="transmembrane region" description="Helical" evidence="3">
    <location>
        <begin position="144"/>
        <end position="163"/>
    </location>
</feature>
<evidence type="ECO:0000259" key="4">
    <source>
        <dbReference type="PROSITE" id="PS50887"/>
    </source>
</evidence>
<dbReference type="GO" id="GO:0043709">
    <property type="term" value="P:cell adhesion involved in single-species biofilm formation"/>
    <property type="evidence" value="ECO:0007669"/>
    <property type="project" value="TreeGrafter"/>
</dbReference>
<feature type="domain" description="GGDEF" evidence="4">
    <location>
        <begin position="241"/>
        <end position="372"/>
    </location>
</feature>
<feature type="transmembrane region" description="Helical" evidence="3">
    <location>
        <begin position="169"/>
        <end position="189"/>
    </location>
</feature>